<dbReference type="Gene3D" id="3.40.50.720">
    <property type="entry name" value="NAD(P)-binding Rossmann-like Domain"/>
    <property type="match status" value="1"/>
</dbReference>
<dbReference type="PRINTS" id="PR00080">
    <property type="entry name" value="SDRFAMILY"/>
</dbReference>
<dbReference type="PRINTS" id="PR00081">
    <property type="entry name" value="GDHRDH"/>
</dbReference>
<dbReference type="PANTHER" id="PTHR42760:SF133">
    <property type="entry name" value="3-OXOACYL-[ACYL-CARRIER-PROTEIN] REDUCTASE"/>
    <property type="match status" value="1"/>
</dbReference>
<dbReference type="Proteomes" id="UP001148018">
    <property type="component" value="Unassembled WGS sequence"/>
</dbReference>
<evidence type="ECO:0000256" key="5">
    <source>
        <dbReference type="ARBA" id="ARBA00041580"/>
    </source>
</evidence>
<dbReference type="PROSITE" id="PS00061">
    <property type="entry name" value="ADH_SHORT"/>
    <property type="match status" value="1"/>
</dbReference>
<evidence type="ECO:0000313" key="8">
    <source>
        <dbReference type="EMBL" id="KAJ3598901.1"/>
    </source>
</evidence>
<dbReference type="Pfam" id="PF13561">
    <property type="entry name" value="adh_short_C2"/>
    <property type="match status" value="1"/>
</dbReference>
<dbReference type="EMBL" id="JANIIK010000048">
    <property type="protein sequence ID" value="KAJ3598901.1"/>
    <property type="molecule type" value="Genomic_DNA"/>
</dbReference>
<dbReference type="FunFam" id="3.40.50.720:FF:000173">
    <property type="entry name" value="3-oxoacyl-[acyl-carrier protein] reductase"/>
    <property type="match status" value="1"/>
</dbReference>
<evidence type="ECO:0000256" key="4">
    <source>
        <dbReference type="ARBA" id="ARBA00023160"/>
    </source>
</evidence>
<evidence type="ECO:0000256" key="6">
    <source>
        <dbReference type="ARBA" id="ARBA00041707"/>
    </source>
</evidence>
<accession>A0A9Q0IJ34</accession>
<dbReference type="GO" id="GO:0048038">
    <property type="term" value="F:quinone binding"/>
    <property type="evidence" value="ECO:0007669"/>
    <property type="project" value="TreeGrafter"/>
</dbReference>
<protein>
    <recommendedName>
        <fullName evidence="6">3-ketoacyl-[acyl-carrier-protein] reductase beta subunit</fullName>
    </recommendedName>
    <alternativeName>
        <fullName evidence="5">Quinone reductase CBR4</fullName>
    </alternativeName>
</protein>
<dbReference type="GO" id="GO:0006633">
    <property type="term" value="P:fatty acid biosynthetic process"/>
    <property type="evidence" value="ECO:0007669"/>
    <property type="project" value="UniProtKB-KW"/>
</dbReference>
<keyword evidence="4" id="KW-0275">Fatty acid biosynthesis</keyword>
<evidence type="ECO:0000256" key="3">
    <source>
        <dbReference type="ARBA" id="ARBA00023002"/>
    </source>
</evidence>
<keyword evidence="4" id="KW-0276">Fatty acid metabolism</keyword>
<dbReference type="InterPro" id="IPR002347">
    <property type="entry name" value="SDR_fam"/>
</dbReference>
<evidence type="ECO:0000313" key="9">
    <source>
        <dbReference type="Proteomes" id="UP001148018"/>
    </source>
</evidence>
<keyword evidence="4" id="KW-0443">Lipid metabolism</keyword>
<organism evidence="8 9">
    <name type="scientific">Muraenolepis orangiensis</name>
    <name type="common">Patagonian moray cod</name>
    <dbReference type="NCBI Taxonomy" id="630683"/>
    <lineage>
        <taxon>Eukaryota</taxon>
        <taxon>Metazoa</taxon>
        <taxon>Chordata</taxon>
        <taxon>Craniata</taxon>
        <taxon>Vertebrata</taxon>
        <taxon>Euteleostomi</taxon>
        <taxon>Actinopterygii</taxon>
        <taxon>Neopterygii</taxon>
        <taxon>Teleostei</taxon>
        <taxon>Neoteleostei</taxon>
        <taxon>Acanthomorphata</taxon>
        <taxon>Zeiogadaria</taxon>
        <taxon>Gadariae</taxon>
        <taxon>Gadiformes</taxon>
        <taxon>Muraenolepidoidei</taxon>
        <taxon>Muraenolepididae</taxon>
        <taxon>Muraenolepis</taxon>
    </lineage>
</organism>
<name>A0A9Q0IJ34_9TELE</name>
<dbReference type="InterPro" id="IPR036291">
    <property type="entry name" value="NAD(P)-bd_dom_sf"/>
</dbReference>
<evidence type="ECO:0000256" key="2">
    <source>
        <dbReference type="ARBA" id="ARBA00006484"/>
    </source>
</evidence>
<sequence length="238" mass="24839">MSRLAVVTGGSRGIGRAVAQLLASRGCRVVVVSRDLEAGRAAVASLDGGDHVALSCDVGQEQEVKSTFEKIRKTYGKISYLVNSAGVNRDGLLLRQSSSVMRSLLEVNLLGSMLTCKAALPGLMHTPGAALLNIGSVVGVKGRAGQSVYSASKSGLEGFTRSLAKEVASRGVRVNMLVPGFIRTDMTAGLQEWSSLPPIPLGRVGEVEEVAQAALFLLLSPYVTGQTLLVDGGISLNM</sequence>
<reference evidence="8" key="1">
    <citation type="submission" date="2022-07" db="EMBL/GenBank/DDBJ databases">
        <title>Chromosome-level genome of Muraenolepis orangiensis.</title>
        <authorList>
            <person name="Kim J."/>
        </authorList>
    </citation>
    <scope>NUCLEOTIDE SEQUENCE</scope>
    <source>
        <strain evidence="8">KU_S4_2022</strain>
        <tissue evidence="8">Muscle</tissue>
    </source>
</reference>
<dbReference type="PANTHER" id="PTHR42760">
    <property type="entry name" value="SHORT-CHAIN DEHYDROGENASES/REDUCTASES FAMILY MEMBER"/>
    <property type="match status" value="1"/>
</dbReference>
<dbReference type="AlphaFoldDB" id="A0A9Q0IJ34"/>
<gene>
    <name evidence="8" type="ORF">NHX12_032864</name>
</gene>
<evidence type="ECO:0000259" key="7">
    <source>
        <dbReference type="SMART" id="SM00822"/>
    </source>
</evidence>
<dbReference type="GO" id="GO:0016616">
    <property type="term" value="F:oxidoreductase activity, acting on the CH-OH group of donors, NAD or NADP as acceptor"/>
    <property type="evidence" value="ECO:0007669"/>
    <property type="project" value="TreeGrafter"/>
</dbReference>
<dbReference type="SUPFAM" id="SSF51735">
    <property type="entry name" value="NAD(P)-binding Rossmann-fold domains"/>
    <property type="match status" value="1"/>
</dbReference>
<keyword evidence="3" id="KW-0560">Oxidoreductase</keyword>
<proteinExistence type="inferred from homology"/>
<dbReference type="SMART" id="SM00822">
    <property type="entry name" value="PKS_KR"/>
    <property type="match status" value="1"/>
</dbReference>
<evidence type="ECO:0000256" key="1">
    <source>
        <dbReference type="ARBA" id="ARBA00005194"/>
    </source>
</evidence>
<keyword evidence="4" id="KW-0444">Lipid biosynthesis</keyword>
<dbReference type="OrthoDB" id="294295at2759"/>
<comment type="similarity">
    <text evidence="2">Belongs to the short-chain dehydrogenases/reductases (SDR) family.</text>
</comment>
<feature type="domain" description="Ketoreductase" evidence="7">
    <location>
        <begin position="3"/>
        <end position="210"/>
    </location>
</feature>
<keyword evidence="9" id="KW-1185">Reference proteome</keyword>
<comment type="caution">
    <text evidence="8">The sequence shown here is derived from an EMBL/GenBank/DDBJ whole genome shotgun (WGS) entry which is preliminary data.</text>
</comment>
<comment type="pathway">
    <text evidence="1">Lipid metabolism; fatty acid biosynthesis.</text>
</comment>
<dbReference type="InterPro" id="IPR020904">
    <property type="entry name" value="Sc_DH/Rdtase_CS"/>
</dbReference>
<dbReference type="InterPro" id="IPR057326">
    <property type="entry name" value="KR_dom"/>
</dbReference>